<sequence length="515" mass="59192">MALVSLNLASLHRASGAEIISAKFSNTAYHYERARDKSEEPLIPDPQLFQSSSHSTSTDIPTISECAIHLELLEVFHALRDRVQQSTDLDNTFGIKPNIRTVYRKRYSSQLRKYESYTVTVKDTQFETRRKDKWHYFLELAVGRFTRWIRTHEAINSRDWSYTLPEAHKNWLEKKAEFKPDLFETLIELGKRESHAKHVLSQYGSGSKTSSFSLLKYIDTPANYAFVEMVQATRASALRNKALKANVERQLKFVEKMHDHLWIRSPAVDGTLRRAIDRYEKFLQLFRDYPKTTLVPTLDVDLVWHTHLCNPEQYRTSLVERAGRMVNHDDKLGKSFLDIRFDKTQELFQIAFGQQYHVCLCWDCEAVSSAMEAFVANDDMDIIDDVDCDADNIVKKVEEDVRYYRAVEIARRKGKFSLSSVSNESTVVLDGSDLGRDGCWLYIEWIRSTKQCLYDPSALVTGSNSLIIFRHTPLEIPVIGLSKRGTVTTGGAPNVIHENRVPASIILCQPKSYSD</sequence>
<dbReference type="AlphaFoldDB" id="A0AAN5C0G5"/>
<comment type="caution">
    <text evidence="1">The sequence shown here is derived from an EMBL/GenBank/DDBJ whole genome shotgun (WGS) entry which is preliminary data.</text>
</comment>
<dbReference type="EMBL" id="BSYA01000133">
    <property type="protein sequence ID" value="GMG34184.1"/>
    <property type="molecule type" value="Genomic_DNA"/>
</dbReference>
<protein>
    <submittedName>
        <fullName evidence="1">Unnamed protein product</fullName>
    </submittedName>
</protein>
<gene>
    <name evidence="1" type="ORF">Aory04_000957600</name>
</gene>
<accession>A0AAN5C0G5</accession>
<name>A0AAN5C0G5_ASPOZ</name>
<organism evidence="1 2">
    <name type="scientific">Aspergillus oryzae</name>
    <name type="common">Yellow koji mold</name>
    <dbReference type="NCBI Taxonomy" id="5062"/>
    <lineage>
        <taxon>Eukaryota</taxon>
        <taxon>Fungi</taxon>
        <taxon>Dikarya</taxon>
        <taxon>Ascomycota</taxon>
        <taxon>Pezizomycotina</taxon>
        <taxon>Eurotiomycetes</taxon>
        <taxon>Eurotiomycetidae</taxon>
        <taxon>Eurotiales</taxon>
        <taxon>Aspergillaceae</taxon>
        <taxon>Aspergillus</taxon>
        <taxon>Aspergillus subgen. Circumdati</taxon>
    </lineage>
</organism>
<reference evidence="1" key="1">
    <citation type="submission" date="2023-04" db="EMBL/GenBank/DDBJ databases">
        <title>Aspergillus oryzae NBRC 4228.</title>
        <authorList>
            <person name="Ichikawa N."/>
            <person name="Sato H."/>
            <person name="Tonouchi N."/>
        </authorList>
    </citation>
    <scope>NUCLEOTIDE SEQUENCE</scope>
    <source>
        <strain evidence="1">NBRC 4228</strain>
    </source>
</reference>
<dbReference type="Pfam" id="PF07173">
    <property type="entry name" value="GRDP-like"/>
    <property type="match status" value="1"/>
</dbReference>
<dbReference type="InterPro" id="IPR009836">
    <property type="entry name" value="GRDP-like"/>
</dbReference>
<dbReference type="Proteomes" id="UP001165205">
    <property type="component" value="Unassembled WGS sequence"/>
</dbReference>
<proteinExistence type="predicted"/>
<evidence type="ECO:0000313" key="2">
    <source>
        <dbReference type="Proteomes" id="UP001165205"/>
    </source>
</evidence>
<dbReference type="PANTHER" id="PTHR34365">
    <property type="entry name" value="ENOLASE (DUF1399)"/>
    <property type="match status" value="1"/>
</dbReference>
<dbReference type="PANTHER" id="PTHR34365:SF7">
    <property type="entry name" value="GLYCINE-RICH DOMAIN-CONTAINING PROTEIN 1"/>
    <property type="match status" value="1"/>
</dbReference>
<evidence type="ECO:0000313" key="1">
    <source>
        <dbReference type="EMBL" id="GMG34184.1"/>
    </source>
</evidence>